<sequence>MRRCAEIPVGKTEIRCVAQEIPVDGTARIDEMDFQIGRAGDLVQIENRLGKAAESVQRAALQEFGQGSFKRNTEARMRAETGVAALIGGIEQGDTENRVASSQ</sequence>
<dbReference type="EMBL" id="VSSQ01139730">
    <property type="protein sequence ID" value="MPN62138.1"/>
    <property type="molecule type" value="Genomic_DNA"/>
</dbReference>
<dbReference type="AlphaFoldDB" id="A0A645JEI9"/>
<reference evidence="1" key="1">
    <citation type="submission" date="2019-08" db="EMBL/GenBank/DDBJ databases">
        <authorList>
            <person name="Kucharzyk K."/>
            <person name="Murdoch R.W."/>
            <person name="Higgins S."/>
            <person name="Loffler F."/>
        </authorList>
    </citation>
    <scope>NUCLEOTIDE SEQUENCE</scope>
</reference>
<name>A0A645JEI9_9ZZZZ</name>
<accession>A0A645JEI9</accession>
<organism evidence="1">
    <name type="scientific">bioreactor metagenome</name>
    <dbReference type="NCBI Taxonomy" id="1076179"/>
    <lineage>
        <taxon>unclassified sequences</taxon>
        <taxon>metagenomes</taxon>
        <taxon>ecological metagenomes</taxon>
    </lineage>
</organism>
<evidence type="ECO:0000313" key="1">
    <source>
        <dbReference type="EMBL" id="MPN62138.1"/>
    </source>
</evidence>
<proteinExistence type="predicted"/>
<protein>
    <submittedName>
        <fullName evidence="1">Uncharacterized protein</fullName>
    </submittedName>
</protein>
<gene>
    <name evidence="1" type="ORF">SDC9_209885</name>
</gene>
<comment type="caution">
    <text evidence="1">The sequence shown here is derived from an EMBL/GenBank/DDBJ whole genome shotgun (WGS) entry which is preliminary data.</text>
</comment>